<evidence type="ECO:0000256" key="11">
    <source>
        <dbReference type="PIRSR" id="PIRSR602401-1"/>
    </source>
</evidence>
<proteinExistence type="inferred from homology"/>
<evidence type="ECO:0000313" key="14">
    <source>
        <dbReference type="EMBL" id="KAK4285794.1"/>
    </source>
</evidence>
<keyword evidence="15" id="KW-1185">Reference proteome</keyword>
<evidence type="ECO:0000256" key="10">
    <source>
        <dbReference type="ARBA" id="ARBA00023136"/>
    </source>
</evidence>
<evidence type="ECO:0000256" key="12">
    <source>
        <dbReference type="RuleBase" id="RU000461"/>
    </source>
</evidence>
<keyword evidence="7 12" id="KW-0560">Oxidoreductase</keyword>
<dbReference type="Pfam" id="PF00067">
    <property type="entry name" value="p450"/>
    <property type="match status" value="1"/>
</dbReference>
<reference evidence="14" key="1">
    <citation type="submission" date="2023-10" db="EMBL/GenBank/DDBJ databases">
        <title>Chromosome-level genome of the transformable northern wattle, Acacia crassicarpa.</title>
        <authorList>
            <person name="Massaro I."/>
            <person name="Sinha N.R."/>
            <person name="Poethig S."/>
            <person name="Leichty A.R."/>
        </authorList>
    </citation>
    <scope>NUCLEOTIDE SEQUENCE</scope>
    <source>
        <strain evidence="14">Acra3RX</strain>
        <tissue evidence="14">Leaf</tissue>
    </source>
</reference>
<evidence type="ECO:0000313" key="15">
    <source>
        <dbReference type="Proteomes" id="UP001293593"/>
    </source>
</evidence>
<comment type="subcellular location">
    <subcellularLocation>
        <location evidence="1">Membrane</location>
        <topology evidence="1">Single-pass membrane protein</topology>
    </subcellularLocation>
</comment>
<dbReference type="GO" id="GO:0005506">
    <property type="term" value="F:iron ion binding"/>
    <property type="evidence" value="ECO:0007669"/>
    <property type="project" value="InterPro"/>
</dbReference>
<dbReference type="Proteomes" id="UP001293593">
    <property type="component" value="Unassembled WGS sequence"/>
</dbReference>
<dbReference type="PRINTS" id="PR00385">
    <property type="entry name" value="P450"/>
</dbReference>
<dbReference type="EMBL" id="JAWXYG010000001">
    <property type="protein sequence ID" value="KAK4285794.1"/>
    <property type="molecule type" value="Genomic_DNA"/>
</dbReference>
<dbReference type="InterPro" id="IPR017972">
    <property type="entry name" value="Cyt_P450_CS"/>
</dbReference>
<dbReference type="PRINTS" id="PR00463">
    <property type="entry name" value="EP450I"/>
</dbReference>
<keyword evidence="6 13" id="KW-1133">Transmembrane helix</keyword>
<dbReference type="GO" id="GO:0016705">
    <property type="term" value="F:oxidoreductase activity, acting on paired donors, with incorporation or reduction of molecular oxygen"/>
    <property type="evidence" value="ECO:0007669"/>
    <property type="project" value="InterPro"/>
</dbReference>
<gene>
    <name evidence="14" type="ORF">QN277_002442</name>
</gene>
<sequence length="531" mass="61751">METQAAREMFQATTLVASLVTAIIVVRWGWKMVKWLWLNPKRMERVLRDQGLQANPYRLWIGDLWKMIKMQEQVKSLAIPSDHPHDLAPRVCSFHHHIVKEYGKKSFIWFGPTPKVILMNPEQVKELLNRNYDFTKRQFNPILKYIGSGVGSYDGDKWTKHRKIINPAFHLDKLKNMMPTFSQSCSDMIREWETMLSPLDGTCEIDVWPWVKNLTKDVISRAAFGSSYEEGRKIFDLLTEQAELIMNNLLRYYIPFWRYTHAKDKRRMEEIDKTVEDLLKGIIKKKEKDMKVGRDKAIIKNNDLLGILLESNHKENDQSLGMSLQEVIYECKVFYVAGQETTSVLLVWTMMLLSKYPDWQTRARQEVLQVFSNQKPDYEGLSRLKIVTMILYEVLRLYPPAAWIERSVEKDMKLGNLSVPGGAEIFIPILMLHHDQEIWGSDAKEFKPERFSEGISKAGKGNSSVAYFPFGWGPRICIGQNFALLEAKMAVSLILQRFWFELSPSYSHSPSLVITLKPEHGVHVILHKLIQ</sequence>
<dbReference type="GO" id="GO:0016020">
    <property type="term" value="C:membrane"/>
    <property type="evidence" value="ECO:0007669"/>
    <property type="project" value="UniProtKB-SubCell"/>
</dbReference>
<dbReference type="GO" id="GO:0020037">
    <property type="term" value="F:heme binding"/>
    <property type="evidence" value="ECO:0007669"/>
    <property type="project" value="InterPro"/>
</dbReference>
<dbReference type="InterPro" id="IPR050665">
    <property type="entry name" value="Cytochrome_P450_Monooxygen"/>
</dbReference>
<keyword evidence="3 11" id="KW-0349">Heme</keyword>
<keyword evidence="9 12" id="KW-0503">Monooxygenase</keyword>
<dbReference type="InterPro" id="IPR001128">
    <property type="entry name" value="Cyt_P450"/>
</dbReference>
<dbReference type="InterPro" id="IPR036396">
    <property type="entry name" value="Cyt_P450_sf"/>
</dbReference>
<keyword evidence="5 11" id="KW-0479">Metal-binding</keyword>
<dbReference type="PROSITE" id="PS00086">
    <property type="entry name" value="CYTOCHROME_P450"/>
    <property type="match status" value="1"/>
</dbReference>
<dbReference type="InterPro" id="IPR002401">
    <property type="entry name" value="Cyt_P450_E_grp-I"/>
</dbReference>
<dbReference type="CDD" id="cd20642">
    <property type="entry name" value="CYP72"/>
    <property type="match status" value="1"/>
</dbReference>
<comment type="caution">
    <text evidence="14">The sequence shown here is derived from an EMBL/GenBank/DDBJ whole genome shotgun (WGS) entry which is preliminary data.</text>
</comment>
<evidence type="ECO:0008006" key="16">
    <source>
        <dbReference type="Google" id="ProtNLM"/>
    </source>
</evidence>
<evidence type="ECO:0000256" key="7">
    <source>
        <dbReference type="ARBA" id="ARBA00023002"/>
    </source>
</evidence>
<dbReference type="PANTHER" id="PTHR24282:SF255">
    <property type="entry name" value="CYTOCHROME P450 72A11-RELATED"/>
    <property type="match status" value="1"/>
</dbReference>
<name>A0AAE1NAW5_9FABA</name>
<evidence type="ECO:0000256" key="1">
    <source>
        <dbReference type="ARBA" id="ARBA00004167"/>
    </source>
</evidence>
<keyword evidence="10 13" id="KW-0472">Membrane</keyword>
<dbReference type="PANTHER" id="PTHR24282">
    <property type="entry name" value="CYTOCHROME P450 FAMILY MEMBER"/>
    <property type="match status" value="1"/>
</dbReference>
<keyword evidence="8 11" id="KW-0408">Iron</keyword>
<evidence type="ECO:0000256" key="9">
    <source>
        <dbReference type="ARBA" id="ARBA00023033"/>
    </source>
</evidence>
<evidence type="ECO:0000256" key="3">
    <source>
        <dbReference type="ARBA" id="ARBA00022617"/>
    </source>
</evidence>
<evidence type="ECO:0000256" key="5">
    <source>
        <dbReference type="ARBA" id="ARBA00022723"/>
    </source>
</evidence>
<feature type="binding site" description="axial binding residue" evidence="11">
    <location>
        <position position="477"/>
    </location>
    <ligand>
        <name>heme</name>
        <dbReference type="ChEBI" id="CHEBI:30413"/>
    </ligand>
    <ligandPart>
        <name>Fe</name>
        <dbReference type="ChEBI" id="CHEBI:18248"/>
    </ligandPart>
</feature>
<evidence type="ECO:0000256" key="6">
    <source>
        <dbReference type="ARBA" id="ARBA00022989"/>
    </source>
</evidence>
<dbReference type="Gene3D" id="1.10.630.10">
    <property type="entry name" value="Cytochrome P450"/>
    <property type="match status" value="1"/>
</dbReference>
<comment type="cofactor">
    <cofactor evidence="11">
        <name>heme</name>
        <dbReference type="ChEBI" id="CHEBI:30413"/>
    </cofactor>
</comment>
<dbReference type="AlphaFoldDB" id="A0AAE1NAW5"/>
<accession>A0AAE1NAW5</accession>
<keyword evidence="4 13" id="KW-0812">Transmembrane</keyword>
<comment type="similarity">
    <text evidence="2 12">Belongs to the cytochrome P450 family.</text>
</comment>
<protein>
    <recommendedName>
        <fullName evidence="16">Cytochrome P450</fullName>
    </recommendedName>
</protein>
<evidence type="ECO:0000256" key="4">
    <source>
        <dbReference type="ARBA" id="ARBA00022692"/>
    </source>
</evidence>
<evidence type="ECO:0000256" key="8">
    <source>
        <dbReference type="ARBA" id="ARBA00023004"/>
    </source>
</evidence>
<organism evidence="14 15">
    <name type="scientific">Acacia crassicarpa</name>
    <name type="common">northern wattle</name>
    <dbReference type="NCBI Taxonomy" id="499986"/>
    <lineage>
        <taxon>Eukaryota</taxon>
        <taxon>Viridiplantae</taxon>
        <taxon>Streptophyta</taxon>
        <taxon>Embryophyta</taxon>
        <taxon>Tracheophyta</taxon>
        <taxon>Spermatophyta</taxon>
        <taxon>Magnoliopsida</taxon>
        <taxon>eudicotyledons</taxon>
        <taxon>Gunneridae</taxon>
        <taxon>Pentapetalae</taxon>
        <taxon>rosids</taxon>
        <taxon>fabids</taxon>
        <taxon>Fabales</taxon>
        <taxon>Fabaceae</taxon>
        <taxon>Caesalpinioideae</taxon>
        <taxon>mimosoid clade</taxon>
        <taxon>Acacieae</taxon>
        <taxon>Acacia</taxon>
    </lineage>
</organism>
<dbReference type="FunFam" id="1.10.630.10:FF:000029">
    <property type="entry name" value="Cytochrome P450 734A1"/>
    <property type="match status" value="1"/>
</dbReference>
<dbReference type="GO" id="GO:0004497">
    <property type="term" value="F:monooxygenase activity"/>
    <property type="evidence" value="ECO:0007669"/>
    <property type="project" value="UniProtKB-KW"/>
</dbReference>
<evidence type="ECO:0000256" key="2">
    <source>
        <dbReference type="ARBA" id="ARBA00010617"/>
    </source>
</evidence>
<dbReference type="SUPFAM" id="SSF48264">
    <property type="entry name" value="Cytochrome P450"/>
    <property type="match status" value="1"/>
</dbReference>
<feature type="transmembrane region" description="Helical" evidence="13">
    <location>
        <begin position="12"/>
        <end position="30"/>
    </location>
</feature>
<evidence type="ECO:0000256" key="13">
    <source>
        <dbReference type="SAM" id="Phobius"/>
    </source>
</evidence>